<feature type="region of interest" description="Disordered" evidence="1">
    <location>
        <begin position="717"/>
        <end position="741"/>
    </location>
</feature>
<gene>
    <name evidence="3" type="ORF">ABIA52_000047</name>
</gene>
<reference evidence="3 4" key="1">
    <citation type="submission" date="2024-10" db="EMBL/GenBank/DDBJ databases">
        <title>Novel secondary metabolite-producing bacteria for plant disease control.</title>
        <authorList>
            <person name="Chevrette M."/>
        </authorList>
    </citation>
    <scope>NUCLEOTIDE SEQUENCE [LARGE SCALE GENOMIC DNA]</scope>
    <source>
        <strain evidence="3 4">J30 TE3557</strain>
    </source>
</reference>
<name>A0ABW8MZJ4_9MICC</name>
<feature type="compositionally biased region" description="Polar residues" evidence="1">
    <location>
        <begin position="1"/>
        <end position="12"/>
    </location>
</feature>
<evidence type="ECO:0000313" key="3">
    <source>
        <dbReference type="EMBL" id="MFK4637158.1"/>
    </source>
</evidence>
<accession>A0ABW8MZJ4</accession>
<dbReference type="EMBL" id="JBIYEW010000001">
    <property type="protein sequence ID" value="MFK4637158.1"/>
    <property type="molecule type" value="Genomic_DNA"/>
</dbReference>
<proteinExistence type="predicted"/>
<keyword evidence="4" id="KW-1185">Reference proteome</keyword>
<evidence type="ECO:0000256" key="1">
    <source>
        <dbReference type="SAM" id="MobiDB-lite"/>
    </source>
</evidence>
<sequence length="800" mass="81728">MSTATPLTSTGTDKARHKSAPSTAPTLLNRSGALALAVAIGFGGVGAGILTAPAAQAATDVSYTTPQQNGADWGLKLGVNVSGSWSGEGASGFSDDHFLGSRYIGGQPVDTDGYCIMLGTPSTSQALLASNLVNANGAAANYILAKPTTTAAEKASVQVAMSLLLDPKFNVPLTTLSSSDLAIVGLVKYGADAAPYRAAAQALIAEAQAAMGVAPSVQPQLAIAADGQSGTVTSTGTGVNGLTATYTLTGPAVFSNGTNTITGPATGANLSFTATGNGAVKVDETAIGVLGNTPIQYSAPLSQTLVAVGPTTTVSGASADVQVTFTFQPAATSTAPVYLEAGQALTDVLHVGTADGLPWLAPGGSGIPAVFNVDWYYSPTTLPASAQIPAAAVKVATGQATATAAGDVTATADKPADKNGFYYPVARFSKAAQPAALQKYFTGDWIAGFNDPGEQSIVKYTPQVTTKASVIENGKVHDVITVTGNEPGKALTVTTDLILTSEKTVEGGTDTAPADAVKIGTVTTTVTGNGEFTTPSVDVPWEKIITDKWGADKPANLYFSEKIPATETTKEWDGKELLPNETIPVIKPAVSTKASQNGTVPVIASDTAIVTGDVPSSPTVLTTLGWKLFKFGDDVTSSVQAVCQNEFWASKASLEVPKAGEYVSEQVTLKDKGTYGYIETLTAKYTDANGNIKTSVLHEGKCGEKLETVIAFPQDVPASPEKPALTVPSPQAPAPHNPGTAPVAYTGEVTAHQELNTPLLFAGGATILAGLVIGGIWYQRRRAAALNTTDQDTNTEHSVG</sequence>
<feature type="region of interest" description="Disordered" evidence="1">
    <location>
        <begin position="1"/>
        <end position="24"/>
    </location>
</feature>
<comment type="caution">
    <text evidence="3">The sequence shown here is derived from an EMBL/GenBank/DDBJ whole genome shotgun (WGS) entry which is preliminary data.</text>
</comment>
<protein>
    <submittedName>
        <fullName evidence="3">Uncharacterized protein</fullName>
    </submittedName>
</protein>
<keyword evidence="2" id="KW-0812">Transmembrane</keyword>
<keyword evidence="2" id="KW-1133">Transmembrane helix</keyword>
<evidence type="ECO:0000313" key="4">
    <source>
        <dbReference type="Proteomes" id="UP001620520"/>
    </source>
</evidence>
<dbReference type="Proteomes" id="UP001620520">
    <property type="component" value="Unassembled WGS sequence"/>
</dbReference>
<keyword evidence="2" id="KW-0472">Membrane</keyword>
<evidence type="ECO:0000256" key="2">
    <source>
        <dbReference type="SAM" id="Phobius"/>
    </source>
</evidence>
<feature type="transmembrane region" description="Helical" evidence="2">
    <location>
        <begin position="759"/>
        <end position="778"/>
    </location>
</feature>
<organism evidence="3 4">
    <name type="scientific">Paenarthrobacter histidinolovorans</name>
    <dbReference type="NCBI Taxonomy" id="43664"/>
    <lineage>
        <taxon>Bacteria</taxon>
        <taxon>Bacillati</taxon>
        <taxon>Actinomycetota</taxon>
        <taxon>Actinomycetes</taxon>
        <taxon>Micrococcales</taxon>
        <taxon>Micrococcaceae</taxon>
        <taxon>Paenarthrobacter</taxon>
    </lineage>
</organism>
<dbReference type="RefSeq" id="WP_404593148.1">
    <property type="nucleotide sequence ID" value="NZ_JBIYEW010000001.1"/>
</dbReference>